<dbReference type="GO" id="GO:0016757">
    <property type="term" value="F:glycosyltransferase activity"/>
    <property type="evidence" value="ECO:0007669"/>
    <property type="project" value="InterPro"/>
</dbReference>
<dbReference type="RefSeq" id="WP_039289150.1">
    <property type="nucleotide sequence ID" value="NZ_CP009458.1"/>
</dbReference>
<evidence type="ECO:0000313" key="2">
    <source>
        <dbReference type="EMBL" id="AIR60148.1"/>
    </source>
</evidence>
<reference evidence="2 3" key="1">
    <citation type="submission" date="2014-09" db="EMBL/GenBank/DDBJ databases">
        <authorList>
            <person name="Chan K.-G."/>
        </authorList>
    </citation>
    <scope>NUCLEOTIDE SEQUENCE [LARGE SCALE GENOMIC DNA]</scope>
    <source>
        <strain evidence="2 3">M006</strain>
    </source>
</reference>
<dbReference type="Pfam" id="PF00534">
    <property type="entry name" value="Glycos_transf_1"/>
    <property type="match status" value="1"/>
</dbReference>
<dbReference type="AlphaFoldDB" id="A0AAN0S262"/>
<dbReference type="CDD" id="cd03801">
    <property type="entry name" value="GT4_PimA-like"/>
    <property type="match status" value="1"/>
</dbReference>
<dbReference type="SUPFAM" id="SSF53756">
    <property type="entry name" value="UDP-Glycosyltransferase/glycogen phosphorylase"/>
    <property type="match status" value="1"/>
</dbReference>
<sequence length="374" mass="42669">MIIAFCLYKYFPYGGLQRDFMRIAQTVAARGHHVKVFTQQWQGEHPKQFEIVLVPVTARTNHGKNAQYHQWVENELKIHPVDRVVGFNKMPGLDVYYAADVCYAEKVEREKGFFYKLTARYRHYAQFEKATFLRGKKTQLLMLTPTQVADFKKHYQTESDRFHIMPPGIYPDRKYSNQIADSRRVYRQKNGIDPQQFVVLQVGSDFKRKGVFRSLEAIAALPEALRKKTRYLVVGQDKPGRFEAKAQQLGIADNVQFFSGRDDVAELMAAADILIHPAVQEAAGIVLLEAIVSGLPVLVTEVCGYAHYIESAHCGEVIPEPFNQATLNHALSNALENEALRNQWAEHARHYADSEDLYSLPEKVADIILGCEHD</sequence>
<dbReference type="Gene3D" id="3.40.50.2000">
    <property type="entry name" value="Glycogen Phosphorylase B"/>
    <property type="match status" value="2"/>
</dbReference>
<dbReference type="Proteomes" id="UP000029516">
    <property type="component" value="Chromosome"/>
</dbReference>
<name>A0AAN0S262_9ENTR</name>
<dbReference type="GO" id="GO:1901135">
    <property type="term" value="P:carbohydrate derivative metabolic process"/>
    <property type="evidence" value="ECO:0007669"/>
    <property type="project" value="UniProtKB-ARBA"/>
</dbReference>
<evidence type="ECO:0000313" key="3">
    <source>
        <dbReference type="Proteomes" id="UP000029516"/>
    </source>
</evidence>
<dbReference type="EMBL" id="CP009458">
    <property type="protein sequence ID" value="AIR60148.1"/>
    <property type="molecule type" value="Genomic_DNA"/>
</dbReference>
<dbReference type="KEGG" id="cem:LH23_05575"/>
<organism evidence="2 3">
    <name type="scientific">Cedecea neteri</name>
    <dbReference type="NCBI Taxonomy" id="158822"/>
    <lineage>
        <taxon>Bacteria</taxon>
        <taxon>Pseudomonadati</taxon>
        <taxon>Pseudomonadota</taxon>
        <taxon>Gammaproteobacteria</taxon>
        <taxon>Enterobacterales</taxon>
        <taxon>Enterobacteriaceae</taxon>
        <taxon>Cedecea</taxon>
    </lineage>
</organism>
<accession>A0AAN0S262</accession>
<gene>
    <name evidence="2" type="ORF">LH23_05575</name>
</gene>
<protein>
    <submittedName>
        <fullName evidence="2">Glucosyltransferase I RfaG</fullName>
    </submittedName>
</protein>
<dbReference type="PANTHER" id="PTHR12526:SF641">
    <property type="entry name" value="LIPOPOLYSACCHARIDE CORE BIOSYNTHESIS PROTEIN RFAG"/>
    <property type="match status" value="1"/>
</dbReference>
<feature type="domain" description="Glycosyl transferase family 1" evidence="1">
    <location>
        <begin position="183"/>
        <end position="350"/>
    </location>
</feature>
<dbReference type="InterPro" id="IPR001296">
    <property type="entry name" value="Glyco_trans_1"/>
</dbReference>
<evidence type="ECO:0000259" key="1">
    <source>
        <dbReference type="Pfam" id="PF00534"/>
    </source>
</evidence>
<dbReference type="PANTHER" id="PTHR12526">
    <property type="entry name" value="GLYCOSYLTRANSFERASE"/>
    <property type="match status" value="1"/>
</dbReference>
<proteinExistence type="predicted"/>